<sequence length="209" mass="23318">MTILIVTDNHLFSMAIRAVVKKQYPDGIIVETTTVRNAIEVSPVYECQAMILDAGAADAKDTVLLGNFKNANPHTAILVNLGDQTQFMYTFIRAGATALFSNKSLPEEIHEGLRRAENNTRYISSDIQQQLLSHITEKPLNQTLTKREELMADLLVTNKSHQEIAVIAGGSSKSVGYYKRKIFQKLEVDNVVDLAIKLNKVLVNEKPNY</sequence>
<protein>
    <submittedName>
        <fullName evidence="5">DNA-binding response regulator, NarL/FixJ family, contains REC and HTH domains</fullName>
    </submittedName>
</protein>
<evidence type="ECO:0000313" key="5">
    <source>
        <dbReference type="EMBL" id="SDH37300.1"/>
    </source>
</evidence>
<evidence type="ECO:0000256" key="2">
    <source>
        <dbReference type="ARBA" id="ARBA00023125"/>
    </source>
</evidence>
<dbReference type="EMBL" id="FNAN01000034">
    <property type="protein sequence ID" value="SDH37300.1"/>
    <property type="molecule type" value="Genomic_DNA"/>
</dbReference>
<evidence type="ECO:0000256" key="1">
    <source>
        <dbReference type="ARBA" id="ARBA00023015"/>
    </source>
</evidence>
<dbReference type="Pfam" id="PF00196">
    <property type="entry name" value="GerE"/>
    <property type="match status" value="1"/>
</dbReference>
<dbReference type="PROSITE" id="PS50043">
    <property type="entry name" value="HTH_LUXR_2"/>
    <property type="match status" value="1"/>
</dbReference>
<organism evidence="5 6">
    <name type="scientific">Dyadobacter soli</name>
    <dbReference type="NCBI Taxonomy" id="659014"/>
    <lineage>
        <taxon>Bacteria</taxon>
        <taxon>Pseudomonadati</taxon>
        <taxon>Bacteroidota</taxon>
        <taxon>Cytophagia</taxon>
        <taxon>Cytophagales</taxon>
        <taxon>Spirosomataceae</taxon>
        <taxon>Dyadobacter</taxon>
    </lineage>
</organism>
<name>A0A1G8BX58_9BACT</name>
<dbReference type="STRING" id="659014.SAMN04487996_13450"/>
<reference evidence="6" key="1">
    <citation type="submission" date="2016-10" db="EMBL/GenBank/DDBJ databases">
        <authorList>
            <person name="Varghese N."/>
            <person name="Submissions S."/>
        </authorList>
    </citation>
    <scope>NUCLEOTIDE SEQUENCE [LARGE SCALE GENOMIC DNA]</scope>
    <source>
        <strain evidence="6">DSM 25329</strain>
    </source>
</reference>
<evidence type="ECO:0000259" key="4">
    <source>
        <dbReference type="PROSITE" id="PS50043"/>
    </source>
</evidence>
<dbReference type="Proteomes" id="UP000198748">
    <property type="component" value="Unassembled WGS sequence"/>
</dbReference>
<evidence type="ECO:0000256" key="3">
    <source>
        <dbReference type="ARBA" id="ARBA00023163"/>
    </source>
</evidence>
<dbReference type="InterPro" id="IPR016032">
    <property type="entry name" value="Sig_transdc_resp-reg_C-effctor"/>
</dbReference>
<dbReference type="InterPro" id="IPR011006">
    <property type="entry name" value="CheY-like_superfamily"/>
</dbReference>
<dbReference type="SMART" id="SM00421">
    <property type="entry name" value="HTH_LUXR"/>
    <property type="match status" value="1"/>
</dbReference>
<gene>
    <name evidence="5" type="ORF">SAMN04487996_13450</name>
</gene>
<dbReference type="PANTHER" id="PTHR43214:SF41">
    <property type="entry name" value="NITRATE_NITRITE RESPONSE REGULATOR PROTEIN NARP"/>
    <property type="match status" value="1"/>
</dbReference>
<dbReference type="OrthoDB" id="943219at2"/>
<keyword evidence="1" id="KW-0805">Transcription regulation</keyword>
<dbReference type="RefSeq" id="WP_090157711.1">
    <property type="nucleotide sequence ID" value="NZ_FNAN01000034.1"/>
</dbReference>
<dbReference type="GO" id="GO:0006355">
    <property type="term" value="P:regulation of DNA-templated transcription"/>
    <property type="evidence" value="ECO:0007669"/>
    <property type="project" value="InterPro"/>
</dbReference>
<dbReference type="SUPFAM" id="SSF52172">
    <property type="entry name" value="CheY-like"/>
    <property type="match status" value="1"/>
</dbReference>
<dbReference type="Gene3D" id="3.40.50.2300">
    <property type="match status" value="1"/>
</dbReference>
<feature type="domain" description="HTH luxR-type" evidence="4">
    <location>
        <begin position="137"/>
        <end position="202"/>
    </location>
</feature>
<evidence type="ECO:0000313" key="6">
    <source>
        <dbReference type="Proteomes" id="UP000198748"/>
    </source>
</evidence>
<keyword evidence="3" id="KW-0804">Transcription</keyword>
<keyword evidence="2 5" id="KW-0238">DNA-binding</keyword>
<accession>A0A1G8BX58</accession>
<dbReference type="InterPro" id="IPR039420">
    <property type="entry name" value="WalR-like"/>
</dbReference>
<dbReference type="GO" id="GO:0003677">
    <property type="term" value="F:DNA binding"/>
    <property type="evidence" value="ECO:0007669"/>
    <property type="project" value="UniProtKB-KW"/>
</dbReference>
<dbReference type="InterPro" id="IPR000792">
    <property type="entry name" value="Tscrpt_reg_LuxR_C"/>
</dbReference>
<dbReference type="AlphaFoldDB" id="A0A1G8BX58"/>
<dbReference type="SUPFAM" id="SSF46894">
    <property type="entry name" value="C-terminal effector domain of the bipartite response regulators"/>
    <property type="match status" value="1"/>
</dbReference>
<keyword evidence="6" id="KW-1185">Reference proteome</keyword>
<proteinExistence type="predicted"/>
<dbReference type="PANTHER" id="PTHR43214">
    <property type="entry name" value="TWO-COMPONENT RESPONSE REGULATOR"/>
    <property type="match status" value="1"/>
</dbReference>